<sequence>MSQVSLNSLFQIPENTICADCRRKDPRWASHNLGVFICIGCSGIHRSLGTHISKVKSIDLDKWTEDQLKNMVKWGNARANKYWEAKLPADFQPPESGIESFIRAKYERKQYALHSRTPDPETLDNLKSENHSNKSTAEKSKKTTKGTKNVKNRTTDEAPTKTAIPSGLQGMNVFNFEDQRKEPRALSTQKSPILPELPKEVPLSPQRSLQKGRMLVPTNITLSGSEFFFTKDTKPSQHQSSSKSLTEKEFTNGTESKLAPKNEDETLAVSDEHVPIMSTNDDRSPSFSLEKEHSSNEVVSSEPTAVLNTSNNSHPYPPIPEDLLDAIPKW</sequence>
<name>A0ABR2WDE6_9FUNG</name>
<dbReference type="PANTHER" id="PTHR45705">
    <property type="entry name" value="FI20236P1"/>
    <property type="match status" value="1"/>
</dbReference>
<dbReference type="InterPro" id="IPR001164">
    <property type="entry name" value="ArfGAP_dom"/>
</dbReference>
<dbReference type="Proteomes" id="UP001479436">
    <property type="component" value="Unassembled WGS sequence"/>
</dbReference>
<keyword evidence="1" id="KW-0862">Zinc</keyword>
<dbReference type="Pfam" id="PF01412">
    <property type="entry name" value="ArfGap"/>
    <property type="match status" value="1"/>
</dbReference>
<comment type="caution">
    <text evidence="4">The sequence shown here is derived from an EMBL/GenBank/DDBJ whole genome shotgun (WGS) entry which is preliminary data.</text>
</comment>
<evidence type="ECO:0000259" key="3">
    <source>
        <dbReference type="PROSITE" id="PS50115"/>
    </source>
</evidence>
<dbReference type="PANTHER" id="PTHR45705:SF1">
    <property type="entry name" value="FI20236P1"/>
    <property type="match status" value="1"/>
</dbReference>
<reference evidence="4 5" key="1">
    <citation type="submission" date="2023-04" db="EMBL/GenBank/DDBJ databases">
        <title>Genome of Basidiobolus ranarum AG-B5.</title>
        <authorList>
            <person name="Stajich J.E."/>
            <person name="Carter-House D."/>
            <person name="Gryganskyi A."/>
        </authorList>
    </citation>
    <scope>NUCLEOTIDE SEQUENCE [LARGE SCALE GENOMIC DNA]</scope>
    <source>
        <strain evidence="4 5">AG-B5</strain>
    </source>
</reference>
<dbReference type="SUPFAM" id="SSF57863">
    <property type="entry name" value="ArfGap/RecO-like zinc finger"/>
    <property type="match status" value="1"/>
</dbReference>
<accession>A0ABR2WDE6</accession>
<dbReference type="InterPro" id="IPR051718">
    <property type="entry name" value="ARF_GTPase-activating"/>
</dbReference>
<dbReference type="SMART" id="SM00105">
    <property type="entry name" value="ArfGap"/>
    <property type="match status" value="1"/>
</dbReference>
<organism evidence="4 5">
    <name type="scientific">Basidiobolus ranarum</name>
    <dbReference type="NCBI Taxonomy" id="34480"/>
    <lineage>
        <taxon>Eukaryota</taxon>
        <taxon>Fungi</taxon>
        <taxon>Fungi incertae sedis</taxon>
        <taxon>Zoopagomycota</taxon>
        <taxon>Entomophthoromycotina</taxon>
        <taxon>Basidiobolomycetes</taxon>
        <taxon>Basidiobolales</taxon>
        <taxon>Basidiobolaceae</taxon>
        <taxon>Basidiobolus</taxon>
    </lineage>
</organism>
<dbReference type="Gene3D" id="1.10.220.150">
    <property type="entry name" value="Arf GTPase activating protein"/>
    <property type="match status" value="1"/>
</dbReference>
<evidence type="ECO:0000256" key="1">
    <source>
        <dbReference type="PROSITE-ProRule" id="PRU00288"/>
    </source>
</evidence>
<feature type="compositionally biased region" description="Basic residues" evidence="2">
    <location>
        <begin position="142"/>
        <end position="151"/>
    </location>
</feature>
<feature type="compositionally biased region" description="Basic and acidic residues" evidence="2">
    <location>
        <begin position="115"/>
        <end position="141"/>
    </location>
</feature>
<feature type="compositionally biased region" description="Polar residues" evidence="2">
    <location>
        <begin position="296"/>
        <end position="314"/>
    </location>
</feature>
<evidence type="ECO:0000313" key="4">
    <source>
        <dbReference type="EMBL" id="KAK9759529.1"/>
    </source>
</evidence>
<dbReference type="CDD" id="cd08204">
    <property type="entry name" value="ArfGap"/>
    <property type="match status" value="1"/>
</dbReference>
<feature type="compositionally biased region" description="Basic and acidic residues" evidence="2">
    <location>
        <begin position="258"/>
        <end position="295"/>
    </location>
</feature>
<proteinExistence type="predicted"/>
<feature type="region of interest" description="Disordered" evidence="2">
    <location>
        <begin position="231"/>
        <end position="321"/>
    </location>
</feature>
<dbReference type="PRINTS" id="PR00405">
    <property type="entry name" value="REVINTRACTNG"/>
</dbReference>
<feature type="domain" description="Arf-GAP" evidence="3">
    <location>
        <begin position="3"/>
        <end position="120"/>
    </location>
</feature>
<evidence type="ECO:0000313" key="5">
    <source>
        <dbReference type="Proteomes" id="UP001479436"/>
    </source>
</evidence>
<feature type="region of interest" description="Disordered" evidence="2">
    <location>
        <begin position="115"/>
        <end position="209"/>
    </location>
</feature>
<keyword evidence="5" id="KW-1185">Reference proteome</keyword>
<dbReference type="InterPro" id="IPR037278">
    <property type="entry name" value="ARFGAP/RecO"/>
</dbReference>
<dbReference type="EMBL" id="JASJQH010003726">
    <property type="protein sequence ID" value="KAK9759529.1"/>
    <property type="molecule type" value="Genomic_DNA"/>
</dbReference>
<dbReference type="InterPro" id="IPR038508">
    <property type="entry name" value="ArfGAP_dom_sf"/>
</dbReference>
<dbReference type="PROSITE" id="PS50115">
    <property type="entry name" value="ARFGAP"/>
    <property type="match status" value="1"/>
</dbReference>
<keyword evidence="1" id="KW-0479">Metal-binding</keyword>
<evidence type="ECO:0000256" key="2">
    <source>
        <dbReference type="SAM" id="MobiDB-lite"/>
    </source>
</evidence>
<keyword evidence="1" id="KW-0863">Zinc-finger</keyword>
<gene>
    <name evidence="4" type="primary">AGE2</name>
    <name evidence="4" type="ORF">K7432_017401</name>
</gene>
<protein>
    <submittedName>
        <fullName evidence="4">ARF GAP with effector function(S)</fullName>
    </submittedName>
</protein>